<protein>
    <submittedName>
        <fullName evidence="11">Uncharacterized protein</fullName>
    </submittedName>
</protein>
<evidence type="ECO:0000256" key="2">
    <source>
        <dbReference type="ARBA" id="ARBA00010793"/>
    </source>
</evidence>
<evidence type="ECO:0000313" key="12">
    <source>
        <dbReference type="Proteomes" id="UP001054889"/>
    </source>
</evidence>
<evidence type="ECO:0000256" key="6">
    <source>
        <dbReference type="ARBA" id="ARBA00022946"/>
    </source>
</evidence>
<dbReference type="EMBL" id="BQKI01000017">
    <property type="protein sequence ID" value="GJN09852.1"/>
    <property type="molecule type" value="Genomic_DNA"/>
</dbReference>
<evidence type="ECO:0000256" key="5">
    <source>
        <dbReference type="ARBA" id="ARBA00022692"/>
    </source>
</evidence>
<sequence>MNMAFSCAGARLHGPVGAKCRPSAAGLVSRQGIFFRPGAARRWSVAMGVRADLPPPPRASVDAGASAAVVVPEADDVVSAGSSTQVAQSVVLTETRGEAGGADVDDGAGGNGKFPPGGGGGGGGNGDNGREGGGGEGDEGEDEFGPILSFEQVVQEAEKRGVSLPSLPADMVEAAKSVGIQKLLLLRYLDMQIIIDTCCATFAEVQKRGEEFWSEFELYAADMLVGVVVNVALVGMLAPYARFGGRSASGLLGRLRHAYDALPSSVFEAERPGYNFSVQQRIGTYFFKGILYGSVGFFCGLVGQGIANLIMTAKRNVKKSEDDVPVPPLLKTSALWGVFLGVSSNTRYQIINGLERLVEASPIAKRVPAASLAFTVGVRFANNVYGGMQFVDWARMTGCQ</sequence>
<evidence type="ECO:0000256" key="3">
    <source>
        <dbReference type="ARBA" id="ARBA00022528"/>
    </source>
</evidence>
<evidence type="ECO:0000256" key="8">
    <source>
        <dbReference type="ARBA" id="ARBA00023136"/>
    </source>
</evidence>
<reference evidence="11" key="2">
    <citation type="submission" date="2021-12" db="EMBL/GenBank/DDBJ databases">
        <title>Resequencing data analysis of finger millet.</title>
        <authorList>
            <person name="Hatakeyama M."/>
            <person name="Aluri S."/>
            <person name="Balachadran M.T."/>
            <person name="Sivarajan S.R."/>
            <person name="Poveda L."/>
            <person name="Shimizu-Inatsugi R."/>
            <person name="Schlapbach R."/>
            <person name="Sreeman S.M."/>
            <person name="Shimizu K.K."/>
        </authorList>
    </citation>
    <scope>NUCLEOTIDE SEQUENCE</scope>
</reference>
<comment type="subcellular location">
    <subcellularLocation>
        <location evidence="1">Plastid</location>
        <location evidence="1">Chloroplast membrane</location>
        <topology evidence="1">Multi-pass membrane protein</topology>
    </subcellularLocation>
</comment>
<keyword evidence="12" id="KW-1185">Reference proteome</keyword>
<dbReference type="PANTHER" id="PTHR31038:SF14">
    <property type="entry name" value="OS07G0240300 PROTEIN"/>
    <property type="match status" value="1"/>
</dbReference>
<keyword evidence="7 10" id="KW-1133">Transmembrane helix</keyword>
<organism evidence="11 12">
    <name type="scientific">Eleusine coracana subsp. coracana</name>
    <dbReference type="NCBI Taxonomy" id="191504"/>
    <lineage>
        <taxon>Eukaryota</taxon>
        <taxon>Viridiplantae</taxon>
        <taxon>Streptophyta</taxon>
        <taxon>Embryophyta</taxon>
        <taxon>Tracheophyta</taxon>
        <taxon>Spermatophyta</taxon>
        <taxon>Magnoliopsida</taxon>
        <taxon>Liliopsida</taxon>
        <taxon>Poales</taxon>
        <taxon>Poaceae</taxon>
        <taxon>PACMAD clade</taxon>
        <taxon>Chloridoideae</taxon>
        <taxon>Cynodonteae</taxon>
        <taxon>Eleusininae</taxon>
        <taxon>Eleusine</taxon>
    </lineage>
</organism>
<evidence type="ECO:0000256" key="1">
    <source>
        <dbReference type="ARBA" id="ARBA00004508"/>
    </source>
</evidence>
<evidence type="ECO:0000256" key="4">
    <source>
        <dbReference type="ARBA" id="ARBA00022640"/>
    </source>
</evidence>
<evidence type="ECO:0000313" key="11">
    <source>
        <dbReference type="EMBL" id="GJN09852.1"/>
    </source>
</evidence>
<comment type="caution">
    <text evidence="11">The sequence shown here is derived from an EMBL/GenBank/DDBJ whole genome shotgun (WGS) entry which is preliminary data.</text>
</comment>
<dbReference type="PANTHER" id="PTHR31038">
    <property type="entry name" value="EXPRESSED PROTEIN-RELATED"/>
    <property type="match status" value="1"/>
</dbReference>
<dbReference type="InterPro" id="IPR021825">
    <property type="entry name" value="RETICULATA-related"/>
</dbReference>
<evidence type="ECO:0000256" key="9">
    <source>
        <dbReference type="SAM" id="MobiDB-lite"/>
    </source>
</evidence>
<reference evidence="11" key="1">
    <citation type="journal article" date="2018" name="DNA Res.">
        <title>Multiple hybrid de novo genome assembly of finger millet, an orphan allotetraploid crop.</title>
        <authorList>
            <person name="Hatakeyama M."/>
            <person name="Aluri S."/>
            <person name="Balachadran M.T."/>
            <person name="Sivarajan S.R."/>
            <person name="Patrignani A."/>
            <person name="Gruter S."/>
            <person name="Poveda L."/>
            <person name="Shimizu-Inatsugi R."/>
            <person name="Baeten J."/>
            <person name="Francoijs K.J."/>
            <person name="Nataraja K.N."/>
            <person name="Reddy Y.A.N."/>
            <person name="Phadnis S."/>
            <person name="Ravikumar R.L."/>
            <person name="Schlapbach R."/>
            <person name="Sreeman S.M."/>
            <person name="Shimizu K.K."/>
        </authorList>
    </citation>
    <scope>NUCLEOTIDE SEQUENCE</scope>
</reference>
<feature type="transmembrane region" description="Helical" evidence="10">
    <location>
        <begin position="290"/>
        <end position="310"/>
    </location>
</feature>
<keyword evidence="8 10" id="KW-0472">Membrane</keyword>
<proteinExistence type="inferred from homology"/>
<keyword evidence="3" id="KW-0150">Chloroplast</keyword>
<dbReference type="GO" id="GO:0009706">
    <property type="term" value="C:chloroplast inner membrane"/>
    <property type="evidence" value="ECO:0007669"/>
    <property type="project" value="TreeGrafter"/>
</dbReference>
<accession>A0AAV5DIC2</accession>
<evidence type="ECO:0000256" key="10">
    <source>
        <dbReference type="SAM" id="Phobius"/>
    </source>
</evidence>
<gene>
    <name evidence="11" type="primary">ga27897</name>
    <name evidence="11" type="ORF">PR202_ga27897</name>
</gene>
<evidence type="ECO:0000256" key="7">
    <source>
        <dbReference type="ARBA" id="ARBA00022989"/>
    </source>
</evidence>
<keyword evidence="6" id="KW-0809">Transit peptide</keyword>
<dbReference type="Proteomes" id="UP001054889">
    <property type="component" value="Unassembled WGS sequence"/>
</dbReference>
<dbReference type="Pfam" id="PF11891">
    <property type="entry name" value="RETICULATA-like"/>
    <property type="match status" value="1"/>
</dbReference>
<keyword evidence="5 10" id="KW-0812">Transmembrane</keyword>
<feature type="region of interest" description="Disordered" evidence="9">
    <location>
        <begin position="98"/>
        <end position="143"/>
    </location>
</feature>
<dbReference type="GO" id="GO:0099402">
    <property type="term" value="P:plant organ development"/>
    <property type="evidence" value="ECO:0007669"/>
    <property type="project" value="TreeGrafter"/>
</dbReference>
<name>A0AAV5DIC2_ELECO</name>
<feature type="compositionally biased region" description="Gly residues" evidence="9">
    <location>
        <begin position="107"/>
        <end position="135"/>
    </location>
</feature>
<keyword evidence="4" id="KW-0934">Plastid</keyword>
<dbReference type="AlphaFoldDB" id="A0AAV5DIC2"/>
<comment type="similarity">
    <text evidence="2">Belongs to the RETICULATA family.</text>
</comment>